<dbReference type="PANTHER" id="PTHR43542:SF1">
    <property type="entry name" value="METHYLTRANSFERASE"/>
    <property type="match status" value="1"/>
</dbReference>
<dbReference type="Gene3D" id="3.40.50.150">
    <property type="entry name" value="Vaccinia Virus protein VP39"/>
    <property type="match status" value="1"/>
</dbReference>
<evidence type="ECO:0000313" key="4">
    <source>
        <dbReference type="Proteomes" id="UP000067476"/>
    </source>
</evidence>
<evidence type="ECO:0000256" key="2">
    <source>
        <dbReference type="ARBA" id="ARBA00022679"/>
    </source>
</evidence>
<proteinExistence type="predicted"/>
<dbReference type="PIRSF" id="PIRSF004553">
    <property type="entry name" value="CHP00095"/>
    <property type="match status" value="1"/>
</dbReference>
<dbReference type="AlphaFoldDB" id="A0A0K1W0Y2"/>
<protein>
    <submittedName>
        <fullName evidence="3">16S rRNA (Guanine966-N2)-methyltransferase</fullName>
    </submittedName>
</protein>
<dbReference type="SUPFAM" id="SSF53335">
    <property type="entry name" value="S-adenosyl-L-methionine-dependent methyltransferases"/>
    <property type="match status" value="1"/>
</dbReference>
<name>A0A0K1W0Y2_9MOLU</name>
<dbReference type="STRING" id="216942.SLITO_v1c01760"/>
<sequence>MKVISGKFKGRKLNVLEGLNTRPTLTRVKEDIFNVLNNYFIYNEKICLDLFAGSGALGIEAISRGVKHVYFNEHNKDAIKVLNSNLEKIGKEDFTILNLDFKDALKYMLENNIKIDLLFLDPPFKEVGYYKDFFEYISKVKIINNYGILIIESKEILEKNLLLGYVCLKYKFYKNKHLYIIRLEE</sequence>
<dbReference type="PANTHER" id="PTHR43542">
    <property type="entry name" value="METHYLTRANSFERASE"/>
    <property type="match status" value="1"/>
</dbReference>
<dbReference type="Proteomes" id="UP000067476">
    <property type="component" value="Chromosome"/>
</dbReference>
<dbReference type="InterPro" id="IPR004398">
    <property type="entry name" value="RNA_MeTrfase_RsmD"/>
</dbReference>
<evidence type="ECO:0000313" key="3">
    <source>
        <dbReference type="EMBL" id="AKX33841.1"/>
    </source>
</evidence>
<dbReference type="NCBIfam" id="TIGR00095">
    <property type="entry name" value="16S rRNA (guanine(966)-N(2))-methyltransferase RsmD"/>
    <property type="match status" value="1"/>
</dbReference>
<gene>
    <name evidence="3" type="primary">rsmD</name>
    <name evidence="3" type="ORF">SLITO_v1c01760</name>
</gene>
<reference evidence="3 4" key="1">
    <citation type="journal article" date="2015" name="Genome Announc.">
        <title>Complete Genome Sequence of Spiroplasma litorale TN-1T (DSM 21781), a Bacterium Isolated from a Green-Eyed Horsefly (Tabanus nigrovittatus).</title>
        <authorList>
            <person name="Lo W.S."/>
            <person name="Lai Y.C."/>
            <person name="Lien Y.W."/>
            <person name="Wang T.H."/>
            <person name="Kuo C.H."/>
        </authorList>
    </citation>
    <scope>NUCLEOTIDE SEQUENCE [LARGE SCALE GENOMIC DNA]</scope>
    <source>
        <strain evidence="3 4">TN-1</strain>
    </source>
</reference>
<dbReference type="InterPro" id="IPR002052">
    <property type="entry name" value="DNA_methylase_N6_adenine_CS"/>
</dbReference>
<dbReference type="GO" id="GO:0008168">
    <property type="term" value="F:methyltransferase activity"/>
    <property type="evidence" value="ECO:0007669"/>
    <property type="project" value="UniProtKB-KW"/>
</dbReference>
<dbReference type="EMBL" id="CP012357">
    <property type="protein sequence ID" value="AKX33841.1"/>
    <property type="molecule type" value="Genomic_DNA"/>
</dbReference>
<dbReference type="GO" id="GO:0031167">
    <property type="term" value="P:rRNA methylation"/>
    <property type="evidence" value="ECO:0007669"/>
    <property type="project" value="InterPro"/>
</dbReference>
<dbReference type="RefSeq" id="WP_075057939.1">
    <property type="nucleotide sequence ID" value="NZ_CP012357.1"/>
</dbReference>
<dbReference type="CDD" id="cd02440">
    <property type="entry name" value="AdoMet_MTases"/>
    <property type="match status" value="1"/>
</dbReference>
<dbReference type="PATRIC" id="fig|216942.3.peg.176"/>
<dbReference type="OrthoDB" id="9803017at2"/>
<organism evidence="3 4">
    <name type="scientific">Spiroplasma litorale</name>
    <dbReference type="NCBI Taxonomy" id="216942"/>
    <lineage>
        <taxon>Bacteria</taxon>
        <taxon>Bacillati</taxon>
        <taxon>Mycoplasmatota</taxon>
        <taxon>Mollicutes</taxon>
        <taxon>Entomoplasmatales</taxon>
        <taxon>Spiroplasmataceae</taxon>
        <taxon>Spiroplasma</taxon>
    </lineage>
</organism>
<dbReference type="PROSITE" id="PS00092">
    <property type="entry name" value="N6_MTASE"/>
    <property type="match status" value="1"/>
</dbReference>
<keyword evidence="4" id="KW-1185">Reference proteome</keyword>
<dbReference type="KEGG" id="sll:SLITO_v1c01760"/>
<dbReference type="InterPro" id="IPR029063">
    <property type="entry name" value="SAM-dependent_MTases_sf"/>
</dbReference>
<keyword evidence="1 3" id="KW-0489">Methyltransferase</keyword>
<accession>A0A0K1W0Y2</accession>
<keyword evidence="2 3" id="KW-0808">Transferase</keyword>
<dbReference type="GO" id="GO:0003676">
    <property type="term" value="F:nucleic acid binding"/>
    <property type="evidence" value="ECO:0007669"/>
    <property type="project" value="InterPro"/>
</dbReference>
<dbReference type="Pfam" id="PF03602">
    <property type="entry name" value="Cons_hypoth95"/>
    <property type="match status" value="1"/>
</dbReference>
<evidence type="ECO:0000256" key="1">
    <source>
        <dbReference type="ARBA" id="ARBA00022603"/>
    </source>
</evidence>